<gene>
    <name evidence="7 9" type="primary">rnpA</name>
    <name evidence="9" type="ORF">SDIMI_v3c08570</name>
</gene>
<comment type="catalytic activity">
    <reaction evidence="7">
        <text>Endonucleolytic cleavage of RNA, removing 5'-extranucleotides from tRNA precursor.</text>
        <dbReference type="EC" id="3.1.26.5"/>
    </reaction>
</comment>
<name>S5M128_9MOLU</name>
<dbReference type="FunCoup" id="S5M128">
    <property type="interactions" value="132"/>
</dbReference>
<dbReference type="NCBIfam" id="TIGR00188">
    <property type="entry name" value="rnpA"/>
    <property type="match status" value="1"/>
</dbReference>
<evidence type="ECO:0000256" key="4">
    <source>
        <dbReference type="ARBA" id="ARBA00022759"/>
    </source>
</evidence>
<dbReference type="KEGG" id="sdi:SDIMI_v3c08570"/>
<dbReference type="PANTHER" id="PTHR33992">
    <property type="entry name" value="RIBONUCLEASE P PROTEIN COMPONENT"/>
    <property type="match status" value="1"/>
</dbReference>
<dbReference type="PATRIC" id="fig|1276221.3.peg.859"/>
<dbReference type="AlphaFoldDB" id="S5M128"/>
<dbReference type="InterPro" id="IPR020539">
    <property type="entry name" value="RNase_P_CS"/>
</dbReference>
<dbReference type="EMBL" id="CP005076">
    <property type="protein sequence ID" value="AGR42561.1"/>
    <property type="molecule type" value="Genomic_DNA"/>
</dbReference>
<dbReference type="EC" id="3.1.26.5" evidence="7 8"/>
<dbReference type="GO" id="GO:0001682">
    <property type="term" value="P:tRNA 5'-leader removal"/>
    <property type="evidence" value="ECO:0007669"/>
    <property type="project" value="UniProtKB-UniRule"/>
</dbReference>
<proteinExistence type="inferred from homology"/>
<keyword evidence="4 7" id="KW-0255">Endonuclease</keyword>
<dbReference type="InterPro" id="IPR014721">
    <property type="entry name" value="Ribsml_uS5_D2-typ_fold_subgr"/>
</dbReference>
<evidence type="ECO:0000256" key="2">
    <source>
        <dbReference type="ARBA" id="ARBA00022694"/>
    </source>
</evidence>
<dbReference type="GO" id="GO:0042781">
    <property type="term" value="F:3'-tRNA processing endoribonuclease activity"/>
    <property type="evidence" value="ECO:0007669"/>
    <property type="project" value="TreeGrafter"/>
</dbReference>
<dbReference type="eggNOG" id="COG0594">
    <property type="taxonomic scope" value="Bacteria"/>
</dbReference>
<dbReference type="GO" id="GO:0004526">
    <property type="term" value="F:ribonuclease P activity"/>
    <property type="evidence" value="ECO:0007669"/>
    <property type="project" value="UniProtKB-UniRule"/>
</dbReference>
<protein>
    <recommendedName>
        <fullName evidence="7 8">Ribonuclease P protein component</fullName>
        <shortName evidence="7">RNase P protein</shortName>
        <shortName evidence="7">RNaseP protein</shortName>
        <ecNumber evidence="7 8">3.1.26.5</ecNumber>
    </recommendedName>
    <alternativeName>
        <fullName evidence="7">Protein C5</fullName>
    </alternativeName>
</protein>
<keyword evidence="10" id="KW-1185">Reference proteome</keyword>
<evidence type="ECO:0000256" key="5">
    <source>
        <dbReference type="ARBA" id="ARBA00022801"/>
    </source>
</evidence>
<dbReference type="InParanoid" id="S5M128"/>
<evidence type="ECO:0000256" key="1">
    <source>
        <dbReference type="ARBA" id="ARBA00002663"/>
    </source>
</evidence>
<dbReference type="PROSITE" id="PS00648">
    <property type="entry name" value="RIBONUCLEASE_P"/>
    <property type="match status" value="1"/>
</dbReference>
<evidence type="ECO:0000256" key="7">
    <source>
        <dbReference type="HAMAP-Rule" id="MF_00227"/>
    </source>
</evidence>
<keyword evidence="5 7" id="KW-0378">Hydrolase</keyword>
<dbReference type="Pfam" id="PF00825">
    <property type="entry name" value="Ribonuclease_P"/>
    <property type="match status" value="1"/>
</dbReference>
<dbReference type="PANTHER" id="PTHR33992:SF1">
    <property type="entry name" value="RIBONUCLEASE P PROTEIN COMPONENT"/>
    <property type="match status" value="1"/>
</dbReference>
<dbReference type="HOGENOM" id="CLU_117179_9_1_14"/>
<comment type="subunit">
    <text evidence="7">Consists of a catalytic RNA component (M1 or rnpB) and a protein subunit.</text>
</comment>
<keyword evidence="2 7" id="KW-0819">tRNA processing</keyword>
<evidence type="ECO:0000256" key="3">
    <source>
        <dbReference type="ARBA" id="ARBA00022722"/>
    </source>
</evidence>
<dbReference type="RefSeq" id="WP_020836789.1">
    <property type="nucleotide sequence ID" value="NC_021833.1"/>
</dbReference>
<evidence type="ECO:0000313" key="9">
    <source>
        <dbReference type="EMBL" id="AGR42561.1"/>
    </source>
</evidence>
<accession>S5M128</accession>
<evidence type="ECO:0000256" key="6">
    <source>
        <dbReference type="ARBA" id="ARBA00022884"/>
    </source>
</evidence>
<dbReference type="Proteomes" id="UP000014983">
    <property type="component" value="Chromosome"/>
</dbReference>
<sequence>MKNINIIKKNHEFQNIIGSKRFIKSKGLVIYFKKNTLKRFRYGISVGKKMGNAVLRNKIKRQMRSMIFELLIEQNNKDVDVVLIARGLFLKKSYEDNLNELRKSLLLIK</sequence>
<dbReference type="InterPro" id="IPR020568">
    <property type="entry name" value="Ribosomal_Su5_D2-typ_SF"/>
</dbReference>
<dbReference type="SUPFAM" id="SSF54211">
    <property type="entry name" value="Ribosomal protein S5 domain 2-like"/>
    <property type="match status" value="1"/>
</dbReference>
<reference evidence="9 10" key="1">
    <citation type="journal article" date="2013" name="Genome Biol. Evol.">
        <title>Comparison of metabolic capacities and inference of gene content evolution in mosquito-associated Spiroplasma diminutum and S. taiwanense.</title>
        <authorList>
            <person name="Lo W.S."/>
            <person name="Ku C."/>
            <person name="Chen L.L."/>
            <person name="Chang T.H."/>
            <person name="Kuo C.H."/>
        </authorList>
    </citation>
    <scope>NUCLEOTIDE SEQUENCE [LARGE SCALE GENOMIC DNA]</scope>
    <source>
        <strain evidence="9">CUAS-1</strain>
    </source>
</reference>
<dbReference type="GO" id="GO:0000049">
    <property type="term" value="F:tRNA binding"/>
    <property type="evidence" value="ECO:0007669"/>
    <property type="project" value="UniProtKB-UniRule"/>
</dbReference>
<dbReference type="STRING" id="1276221.SDIMI_v3c08570"/>
<dbReference type="HAMAP" id="MF_00227">
    <property type="entry name" value="RNase_P"/>
    <property type="match status" value="1"/>
</dbReference>
<comment type="similarity">
    <text evidence="7">Belongs to the RnpA family.</text>
</comment>
<keyword evidence="3 7" id="KW-0540">Nuclease</keyword>
<organism evidence="9 10">
    <name type="scientific">Spiroplasma diminutum CUAS-1</name>
    <dbReference type="NCBI Taxonomy" id="1276221"/>
    <lineage>
        <taxon>Bacteria</taxon>
        <taxon>Bacillati</taxon>
        <taxon>Mycoplasmatota</taxon>
        <taxon>Mollicutes</taxon>
        <taxon>Entomoplasmatales</taxon>
        <taxon>Spiroplasmataceae</taxon>
        <taxon>Spiroplasma</taxon>
    </lineage>
</organism>
<dbReference type="OrthoDB" id="9810867at2"/>
<dbReference type="InterPro" id="IPR000100">
    <property type="entry name" value="RNase_P"/>
</dbReference>
<dbReference type="GO" id="GO:0030677">
    <property type="term" value="C:ribonuclease P complex"/>
    <property type="evidence" value="ECO:0007669"/>
    <property type="project" value="TreeGrafter"/>
</dbReference>
<evidence type="ECO:0000256" key="8">
    <source>
        <dbReference type="NCBIfam" id="TIGR00188"/>
    </source>
</evidence>
<dbReference type="Gene3D" id="3.30.230.10">
    <property type="match status" value="1"/>
</dbReference>
<comment type="function">
    <text evidence="1 7">RNaseP catalyzes the removal of the 5'-leader sequence from pre-tRNA to produce the mature 5'-terminus. It can also cleave other RNA substrates such as 4.5S RNA. The protein component plays an auxiliary but essential role in vivo by binding to the 5'-leader sequence and broadening the substrate specificity of the ribozyme.</text>
</comment>
<evidence type="ECO:0000313" key="10">
    <source>
        <dbReference type="Proteomes" id="UP000014983"/>
    </source>
</evidence>
<keyword evidence="6 7" id="KW-0694">RNA-binding</keyword>